<proteinExistence type="predicted"/>
<evidence type="ECO:0000313" key="2">
    <source>
        <dbReference type="Proteomes" id="UP000322025"/>
    </source>
</evidence>
<dbReference type="EMBL" id="VMSO01000015">
    <property type="protein sequence ID" value="KAA8500882.1"/>
    <property type="molecule type" value="Genomic_DNA"/>
</dbReference>
<dbReference type="Pfam" id="PF04474">
    <property type="entry name" value="DUF554"/>
    <property type="match status" value="1"/>
</dbReference>
<comment type="caution">
    <text evidence="1">The sequence shown here is derived from an EMBL/GenBank/DDBJ whole genome shotgun (WGS) entry which is preliminary data.</text>
</comment>
<organism evidence="1 2">
    <name type="scientific">Mediterraneibacter catenae</name>
    <dbReference type="NCBI Taxonomy" id="2594882"/>
    <lineage>
        <taxon>Bacteria</taxon>
        <taxon>Bacillati</taxon>
        <taxon>Bacillota</taxon>
        <taxon>Clostridia</taxon>
        <taxon>Lachnospirales</taxon>
        <taxon>Lachnospiraceae</taxon>
        <taxon>Mediterraneibacter</taxon>
    </lineage>
</organism>
<reference evidence="1" key="1">
    <citation type="submission" date="2019-07" db="EMBL/GenBank/DDBJ databases">
        <authorList>
            <person name="Wongkuna S."/>
            <person name="Scaria J."/>
        </authorList>
    </citation>
    <scope>NUCLEOTIDE SEQUENCE [LARGE SCALE GENOMIC DNA]</scope>
    <source>
        <strain evidence="1">SW178</strain>
    </source>
</reference>
<accession>A0A5M9I0U1</accession>
<dbReference type="AlphaFoldDB" id="A0A5M9I0U1"/>
<dbReference type="InterPro" id="IPR007563">
    <property type="entry name" value="DUF554"/>
</dbReference>
<dbReference type="Proteomes" id="UP000322025">
    <property type="component" value="Unassembled WGS sequence"/>
</dbReference>
<keyword evidence="2" id="KW-1185">Reference proteome</keyword>
<protein>
    <submittedName>
        <fullName evidence="1">DUF554 domain-containing protein</fullName>
    </submittedName>
</protein>
<sequence>MLIFCVGVNLLWEKKLKVANMLPAIVIALICAFLGL</sequence>
<gene>
    <name evidence="1" type="ORF">FNY66_11335</name>
</gene>
<name>A0A5M9I0U1_9FIRM</name>
<dbReference type="OrthoDB" id="9797976at2"/>
<evidence type="ECO:0000313" key="1">
    <source>
        <dbReference type="EMBL" id="KAA8500882.1"/>
    </source>
</evidence>